<organism evidence="2 3">
    <name type="scientific">Paucidesulfovibrio gracilis DSM 16080</name>
    <dbReference type="NCBI Taxonomy" id="1121449"/>
    <lineage>
        <taxon>Bacteria</taxon>
        <taxon>Pseudomonadati</taxon>
        <taxon>Thermodesulfobacteriota</taxon>
        <taxon>Desulfovibrionia</taxon>
        <taxon>Desulfovibrionales</taxon>
        <taxon>Desulfovibrionaceae</taxon>
        <taxon>Paucidesulfovibrio</taxon>
    </lineage>
</organism>
<dbReference type="STRING" id="1121449.SAMN02745704_02255"/>
<reference evidence="2 3" key="1">
    <citation type="submission" date="2017-02" db="EMBL/GenBank/DDBJ databases">
        <authorList>
            <person name="Peterson S.W."/>
        </authorList>
    </citation>
    <scope>NUCLEOTIDE SEQUENCE [LARGE SCALE GENOMIC DNA]</scope>
    <source>
        <strain evidence="2 3">DSM 16080</strain>
    </source>
</reference>
<dbReference type="RefSeq" id="WP_078717800.1">
    <property type="nucleotide sequence ID" value="NZ_FUYC01000012.1"/>
</dbReference>
<evidence type="ECO:0000313" key="3">
    <source>
        <dbReference type="Proteomes" id="UP000190027"/>
    </source>
</evidence>
<feature type="domain" description="RsbT co-antagonist protein RsbRD N-terminal" evidence="1">
    <location>
        <begin position="12"/>
        <end position="149"/>
    </location>
</feature>
<keyword evidence="3" id="KW-1185">Reference proteome</keyword>
<dbReference type="OrthoDB" id="1724246at2"/>
<dbReference type="Proteomes" id="UP000190027">
    <property type="component" value="Unassembled WGS sequence"/>
</dbReference>
<dbReference type="InterPro" id="IPR025751">
    <property type="entry name" value="RsbRD_N_dom"/>
</dbReference>
<gene>
    <name evidence="2" type="ORF">SAMN02745704_02255</name>
</gene>
<evidence type="ECO:0000259" key="1">
    <source>
        <dbReference type="Pfam" id="PF14361"/>
    </source>
</evidence>
<name>A0A1T4XNH9_9BACT</name>
<proteinExistence type="predicted"/>
<sequence>MDLIQRLTQDRDRLVDRWAELILETYPPETQEVWRKQSDRFANPVGAAINDSARDLFDVFLQWDDAERVAEALDQLVRIRTVQNFKPSQALCFVYLLKKVLRETYMKELAQCDGLEELMGLETRIDTMGLIALDLYTQAREKIFQMRVNEVKRTQHNLLRRARMIVDSPATGADER</sequence>
<dbReference type="AlphaFoldDB" id="A0A1T4XNH9"/>
<dbReference type="EMBL" id="FUYC01000012">
    <property type="protein sequence ID" value="SKA90678.1"/>
    <property type="molecule type" value="Genomic_DNA"/>
</dbReference>
<dbReference type="Pfam" id="PF14361">
    <property type="entry name" value="RsbRD_N"/>
    <property type="match status" value="1"/>
</dbReference>
<accession>A0A1T4XNH9</accession>
<evidence type="ECO:0000313" key="2">
    <source>
        <dbReference type="EMBL" id="SKA90678.1"/>
    </source>
</evidence>
<protein>
    <submittedName>
        <fullName evidence="2">RsbT co-antagonist protein rsbRD N-terminal domain-containing protein</fullName>
    </submittedName>
</protein>